<dbReference type="PANTHER" id="PTHR24198:SF194">
    <property type="entry name" value="INVERSIN-A"/>
    <property type="match status" value="1"/>
</dbReference>
<accession>A0A316F5J1</accession>
<evidence type="ECO:0000313" key="5">
    <source>
        <dbReference type="Proteomes" id="UP000245697"/>
    </source>
</evidence>
<evidence type="ECO:0000256" key="2">
    <source>
        <dbReference type="ARBA" id="ARBA00023043"/>
    </source>
</evidence>
<dbReference type="RefSeq" id="WP_109599776.1">
    <property type="nucleotide sequence ID" value="NZ_BONA01000072.1"/>
</dbReference>
<dbReference type="Proteomes" id="UP000245697">
    <property type="component" value="Unassembled WGS sequence"/>
</dbReference>
<gene>
    <name evidence="4" type="ORF">BC793_11973</name>
</gene>
<dbReference type="EMBL" id="QGGR01000019">
    <property type="protein sequence ID" value="PWK40465.1"/>
    <property type="molecule type" value="Genomic_DNA"/>
</dbReference>
<dbReference type="OrthoDB" id="9812708at2"/>
<evidence type="ECO:0000256" key="3">
    <source>
        <dbReference type="PROSITE-ProRule" id="PRU00023"/>
    </source>
</evidence>
<keyword evidence="5" id="KW-1185">Reference proteome</keyword>
<dbReference type="InterPro" id="IPR036770">
    <property type="entry name" value="Ankyrin_rpt-contain_sf"/>
</dbReference>
<sequence length="187" mass="19539">MDPLGETPLHIAAEAGDRREVARLIAAGAAVDAGNYRGCTPLHVAAGMAASEVVAVLLTAGANAGALTVFGKTPLHRVAHGLVGAADARVRIVDSLLDAGCPLNAVDTAGRTALWYGAGTGTTAWTPQQQTIRFRMLQHLLFRGADPSIAARGSQGRPIDAARGLHQAKKYRHEWAQGAALLEDHEQ</sequence>
<keyword evidence="1" id="KW-0677">Repeat</keyword>
<organism evidence="4 5">
    <name type="scientific">Actinoplanes xinjiangensis</name>
    <dbReference type="NCBI Taxonomy" id="512350"/>
    <lineage>
        <taxon>Bacteria</taxon>
        <taxon>Bacillati</taxon>
        <taxon>Actinomycetota</taxon>
        <taxon>Actinomycetes</taxon>
        <taxon>Micromonosporales</taxon>
        <taxon>Micromonosporaceae</taxon>
        <taxon>Actinoplanes</taxon>
    </lineage>
</organism>
<comment type="caution">
    <text evidence="4">The sequence shown here is derived from an EMBL/GenBank/DDBJ whole genome shotgun (WGS) entry which is preliminary data.</text>
</comment>
<dbReference type="AlphaFoldDB" id="A0A316F5J1"/>
<feature type="repeat" description="ANK" evidence="3">
    <location>
        <begin position="4"/>
        <end position="36"/>
    </location>
</feature>
<dbReference type="Pfam" id="PF12796">
    <property type="entry name" value="Ank_2"/>
    <property type="match status" value="1"/>
</dbReference>
<dbReference type="SMART" id="SM00248">
    <property type="entry name" value="ANK"/>
    <property type="match status" value="4"/>
</dbReference>
<dbReference type="PANTHER" id="PTHR24198">
    <property type="entry name" value="ANKYRIN REPEAT AND PROTEIN KINASE DOMAIN-CONTAINING PROTEIN"/>
    <property type="match status" value="1"/>
</dbReference>
<reference evidence="4 5" key="1">
    <citation type="submission" date="2018-05" db="EMBL/GenBank/DDBJ databases">
        <title>Genomic Encyclopedia of Archaeal and Bacterial Type Strains, Phase II (KMG-II): from individual species to whole genera.</title>
        <authorList>
            <person name="Goeker M."/>
        </authorList>
    </citation>
    <scope>NUCLEOTIDE SEQUENCE [LARGE SCALE GENOMIC DNA]</scope>
    <source>
        <strain evidence="4 5">DSM 45184</strain>
    </source>
</reference>
<protein>
    <submittedName>
        <fullName evidence="4">Ankyrin repeat protein</fullName>
    </submittedName>
</protein>
<keyword evidence="2 3" id="KW-0040">ANK repeat</keyword>
<evidence type="ECO:0000256" key="1">
    <source>
        <dbReference type="ARBA" id="ARBA00022737"/>
    </source>
</evidence>
<dbReference type="PROSITE" id="PS50088">
    <property type="entry name" value="ANK_REPEAT"/>
    <property type="match status" value="2"/>
</dbReference>
<dbReference type="Gene3D" id="1.25.40.20">
    <property type="entry name" value="Ankyrin repeat-containing domain"/>
    <property type="match status" value="1"/>
</dbReference>
<dbReference type="InterPro" id="IPR002110">
    <property type="entry name" value="Ankyrin_rpt"/>
</dbReference>
<name>A0A316F5J1_9ACTN</name>
<feature type="repeat" description="ANK" evidence="3">
    <location>
        <begin position="37"/>
        <end position="69"/>
    </location>
</feature>
<proteinExistence type="predicted"/>
<dbReference type="PRINTS" id="PR01415">
    <property type="entry name" value="ANKYRIN"/>
</dbReference>
<evidence type="ECO:0000313" key="4">
    <source>
        <dbReference type="EMBL" id="PWK40465.1"/>
    </source>
</evidence>
<dbReference type="SUPFAM" id="SSF48403">
    <property type="entry name" value="Ankyrin repeat"/>
    <property type="match status" value="1"/>
</dbReference>
<dbReference type="PROSITE" id="PS50297">
    <property type="entry name" value="ANK_REP_REGION"/>
    <property type="match status" value="2"/>
</dbReference>